<dbReference type="Proteomes" id="UP000286716">
    <property type="component" value="Unassembled WGS sequence"/>
</dbReference>
<evidence type="ECO:0000256" key="3">
    <source>
        <dbReference type="ARBA" id="ARBA00022475"/>
    </source>
</evidence>
<dbReference type="Gene3D" id="3.40.50.300">
    <property type="entry name" value="P-loop containing nucleotide triphosphate hydrolases"/>
    <property type="match status" value="1"/>
</dbReference>
<gene>
    <name evidence="14" type="ORF">DMA12_24140</name>
</gene>
<feature type="domain" description="ABC transporter" evidence="12">
    <location>
        <begin position="354"/>
        <end position="594"/>
    </location>
</feature>
<dbReference type="RefSeq" id="WP_020644455.1">
    <property type="nucleotide sequence ID" value="NZ_QHHU01000034.1"/>
</dbReference>
<evidence type="ECO:0000256" key="4">
    <source>
        <dbReference type="ARBA" id="ARBA00022519"/>
    </source>
</evidence>
<keyword evidence="4" id="KW-0997">Cell inner membrane</keyword>
<evidence type="ECO:0000256" key="11">
    <source>
        <dbReference type="SAM" id="Phobius"/>
    </source>
</evidence>
<dbReference type="Pfam" id="PF00005">
    <property type="entry name" value="ABC_tran"/>
    <property type="match status" value="1"/>
</dbReference>
<comment type="similarity">
    <text evidence="10">Belongs to the ABC transporter superfamily. Siderophore-Fe(3+) uptake transporter (SIUT) (TC 3.A.1.21) family.</text>
</comment>
<proteinExistence type="inferred from homology"/>
<dbReference type="InterPro" id="IPR003593">
    <property type="entry name" value="AAA+_ATPase"/>
</dbReference>
<dbReference type="OrthoDB" id="9806127at2"/>
<evidence type="ECO:0000313" key="14">
    <source>
        <dbReference type="EMBL" id="RSM41419.1"/>
    </source>
</evidence>
<comment type="caution">
    <text evidence="14">The sequence shown here is derived from an EMBL/GenBank/DDBJ whole genome shotgun (WGS) entry which is preliminary data.</text>
</comment>
<dbReference type="PROSITE" id="PS50893">
    <property type="entry name" value="ABC_TRANSPORTER_2"/>
    <property type="match status" value="1"/>
</dbReference>
<feature type="transmembrane region" description="Helical" evidence="11">
    <location>
        <begin position="71"/>
        <end position="92"/>
    </location>
</feature>
<dbReference type="PANTHER" id="PTHR43394:SF1">
    <property type="entry name" value="ATP-BINDING CASSETTE SUB-FAMILY B MEMBER 10, MITOCHONDRIAL"/>
    <property type="match status" value="1"/>
</dbReference>
<dbReference type="SUPFAM" id="SSF52540">
    <property type="entry name" value="P-loop containing nucleoside triphosphate hydrolases"/>
    <property type="match status" value="1"/>
</dbReference>
<evidence type="ECO:0000256" key="5">
    <source>
        <dbReference type="ARBA" id="ARBA00022692"/>
    </source>
</evidence>
<accession>A0A428WEC1</accession>
<dbReference type="PROSITE" id="PS00211">
    <property type="entry name" value="ABC_TRANSPORTER_1"/>
    <property type="match status" value="1"/>
</dbReference>
<protein>
    <submittedName>
        <fullName evidence="14">ABC transporter ATP-binding protein</fullName>
    </submittedName>
</protein>
<dbReference type="SMART" id="SM00382">
    <property type="entry name" value="AAA"/>
    <property type="match status" value="1"/>
</dbReference>
<dbReference type="GO" id="GO:0015421">
    <property type="term" value="F:ABC-type oligopeptide transporter activity"/>
    <property type="evidence" value="ECO:0007669"/>
    <property type="project" value="TreeGrafter"/>
</dbReference>
<evidence type="ECO:0000256" key="1">
    <source>
        <dbReference type="ARBA" id="ARBA00004429"/>
    </source>
</evidence>
<dbReference type="InterPro" id="IPR011527">
    <property type="entry name" value="ABC1_TM_dom"/>
</dbReference>
<comment type="subcellular location">
    <subcellularLocation>
        <location evidence="1">Cell inner membrane</location>
        <topology evidence="1">Multi-pass membrane protein</topology>
    </subcellularLocation>
</comment>
<dbReference type="GO" id="GO:0016887">
    <property type="term" value="F:ATP hydrolysis activity"/>
    <property type="evidence" value="ECO:0007669"/>
    <property type="project" value="InterPro"/>
</dbReference>
<dbReference type="EMBL" id="QHHU01000034">
    <property type="protein sequence ID" value="RSM41419.1"/>
    <property type="molecule type" value="Genomic_DNA"/>
</dbReference>
<evidence type="ECO:0000256" key="7">
    <source>
        <dbReference type="ARBA" id="ARBA00022840"/>
    </source>
</evidence>
<name>A0A428WEC1_AMYBA</name>
<organism evidence="14 15">
    <name type="scientific">Amycolatopsis balhimycina DSM 5908</name>
    <dbReference type="NCBI Taxonomy" id="1081091"/>
    <lineage>
        <taxon>Bacteria</taxon>
        <taxon>Bacillati</taxon>
        <taxon>Actinomycetota</taxon>
        <taxon>Actinomycetes</taxon>
        <taxon>Pseudonocardiales</taxon>
        <taxon>Pseudonocardiaceae</taxon>
        <taxon>Amycolatopsis</taxon>
    </lineage>
</organism>
<keyword evidence="2" id="KW-0813">Transport</keyword>
<dbReference type="InterPro" id="IPR003439">
    <property type="entry name" value="ABC_transporter-like_ATP-bd"/>
</dbReference>
<dbReference type="PROSITE" id="PS50929">
    <property type="entry name" value="ABC_TM1F"/>
    <property type="match status" value="1"/>
</dbReference>
<keyword evidence="15" id="KW-1185">Reference proteome</keyword>
<keyword evidence="7 14" id="KW-0067">ATP-binding</keyword>
<evidence type="ECO:0000259" key="12">
    <source>
        <dbReference type="PROSITE" id="PS50893"/>
    </source>
</evidence>
<keyword evidence="5 11" id="KW-0812">Transmembrane</keyword>
<evidence type="ECO:0000256" key="8">
    <source>
        <dbReference type="ARBA" id="ARBA00022989"/>
    </source>
</evidence>
<dbReference type="Pfam" id="PF00664">
    <property type="entry name" value="ABC_membrane"/>
    <property type="match status" value="1"/>
</dbReference>
<dbReference type="CDD" id="cd18550">
    <property type="entry name" value="ABC_6TM_exporter_like"/>
    <property type="match status" value="1"/>
</dbReference>
<dbReference type="InterPro" id="IPR039421">
    <property type="entry name" value="Type_1_exporter"/>
</dbReference>
<dbReference type="SUPFAM" id="SSF90123">
    <property type="entry name" value="ABC transporter transmembrane region"/>
    <property type="match status" value="1"/>
</dbReference>
<evidence type="ECO:0000313" key="15">
    <source>
        <dbReference type="Proteomes" id="UP000286716"/>
    </source>
</evidence>
<dbReference type="AlphaFoldDB" id="A0A428WEC1"/>
<feature type="transmembrane region" description="Helical" evidence="11">
    <location>
        <begin position="278"/>
        <end position="302"/>
    </location>
</feature>
<keyword evidence="3" id="KW-1003">Cell membrane</keyword>
<keyword evidence="6" id="KW-0547">Nucleotide-binding</keyword>
<feature type="transmembrane region" description="Helical" evidence="11">
    <location>
        <begin position="40"/>
        <end position="59"/>
    </location>
</feature>
<dbReference type="GO" id="GO:0005886">
    <property type="term" value="C:plasma membrane"/>
    <property type="evidence" value="ECO:0007669"/>
    <property type="project" value="UniProtKB-SubCell"/>
</dbReference>
<keyword evidence="9 11" id="KW-0472">Membrane</keyword>
<dbReference type="InterPro" id="IPR027417">
    <property type="entry name" value="P-loop_NTPase"/>
</dbReference>
<feature type="transmembrane region" description="Helical" evidence="11">
    <location>
        <begin position="178"/>
        <end position="197"/>
    </location>
</feature>
<sequence length="602" mass="64536">MTSATKPRPSLAEPATDADEPVPLRRIAGLFRPHRGPMTALFALIVLQAGLGVVSPFLLREILDDALPHRNTLLISLLAAGMIVCAAGSGSLGVATTGLSNTIGQRVMNELRVSVYGHLQRMSLGFFTRTKSGEVLSRVFNDIGGVDNVITTTAGSVVQNATTTIAITVALVLLDWQLAALSLVAVPLFLLFTLRLGKKRRNLARGRTRRMARLTTMVEESLSVTGVLLAKTMGNERAMRERFGAESREIASLERAAALAGRWQTASRAMSLTVIPALVYWIAGLALAGGASPISLGTVVAFTSMLNRLVAPATAMQTIGQNVATSKALFGRIFEVLDLPVEIADKPGARVLEVRRGDVSMRGVSFRYDEDGPLTLREIDLDVPAGTTTALVGSTGSGKTTLAYLVARLYEASEGSVKIDGVDVRDVTLASLAAGVGMVSQETYLFHDTVRENLRFAKPDATDEEIEAAAKAAHIHDTLAGLPEGYDTVVGQRGYRFSGGEKQRMAIARILLRNPPVLILDEATSALDTRTERSVQAELDRLAAGRTTLTIAHRLSTVEHADQIVVLHEGRIAERGTHEELLARDGRYARLVSGTAYGADHY</sequence>
<dbReference type="InterPro" id="IPR017871">
    <property type="entry name" value="ABC_transporter-like_CS"/>
</dbReference>
<dbReference type="InterPro" id="IPR036640">
    <property type="entry name" value="ABC1_TM_sf"/>
</dbReference>
<reference evidence="14 15" key="1">
    <citation type="submission" date="2018-05" db="EMBL/GenBank/DDBJ databases">
        <title>Evolution of GPA BGCs.</title>
        <authorList>
            <person name="Waglechner N."/>
            <person name="Wright G.D."/>
        </authorList>
    </citation>
    <scope>NUCLEOTIDE SEQUENCE [LARGE SCALE GENOMIC DNA]</scope>
    <source>
        <strain evidence="14 15">DSM 5908</strain>
    </source>
</reference>
<dbReference type="GO" id="GO:0005524">
    <property type="term" value="F:ATP binding"/>
    <property type="evidence" value="ECO:0007669"/>
    <property type="project" value="UniProtKB-KW"/>
</dbReference>
<evidence type="ECO:0000256" key="2">
    <source>
        <dbReference type="ARBA" id="ARBA00022448"/>
    </source>
</evidence>
<feature type="domain" description="ABC transmembrane type-1" evidence="13">
    <location>
        <begin position="40"/>
        <end position="325"/>
    </location>
</feature>
<keyword evidence="8 11" id="KW-1133">Transmembrane helix</keyword>
<evidence type="ECO:0000256" key="10">
    <source>
        <dbReference type="ARBA" id="ARBA00023455"/>
    </source>
</evidence>
<evidence type="ECO:0000256" key="6">
    <source>
        <dbReference type="ARBA" id="ARBA00022741"/>
    </source>
</evidence>
<dbReference type="Gene3D" id="1.20.1560.10">
    <property type="entry name" value="ABC transporter type 1, transmembrane domain"/>
    <property type="match status" value="1"/>
</dbReference>
<evidence type="ECO:0000259" key="13">
    <source>
        <dbReference type="PROSITE" id="PS50929"/>
    </source>
</evidence>
<dbReference type="FunFam" id="3.40.50.300:FF:000221">
    <property type="entry name" value="Multidrug ABC transporter ATP-binding protein"/>
    <property type="match status" value="1"/>
</dbReference>
<evidence type="ECO:0000256" key="9">
    <source>
        <dbReference type="ARBA" id="ARBA00023136"/>
    </source>
</evidence>
<dbReference type="PANTHER" id="PTHR43394">
    <property type="entry name" value="ATP-DEPENDENT PERMEASE MDL1, MITOCHONDRIAL"/>
    <property type="match status" value="1"/>
</dbReference>